<evidence type="ECO:0000259" key="1">
    <source>
        <dbReference type="PROSITE" id="PS50994"/>
    </source>
</evidence>
<dbReference type="InterPro" id="IPR009057">
    <property type="entry name" value="Homeodomain-like_sf"/>
</dbReference>
<comment type="caution">
    <text evidence="2">The sequence shown here is derived from an EMBL/GenBank/DDBJ whole genome shotgun (WGS) entry which is preliminary data.</text>
</comment>
<protein>
    <recommendedName>
        <fullName evidence="1">Integrase catalytic domain-containing protein</fullName>
    </recommendedName>
</protein>
<dbReference type="InterPro" id="IPR036397">
    <property type="entry name" value="RNaseH_sf"/>
</dbReference>
<dbReference type="NCBIfam" id="NF033594">
    <property type="entry name" value="transpos_ISNCY_2"/>
    <property type="match status" value="1"/>
</dbReference>
<dbReference type="AlphaFoldDB" id="A0A1F6BBK7"/>
<feature type="domain" description="Integrase catalytic" evidence="1">
    <location>
        <begin position="129"/>
        <end position="321"/>
    </location>
</feature>
<organism evidence="2 3">
    <name type="scientific">Candidatus Gottesmanbacteria bacterium RIFCSPLOWO2_01_FULL_42_22</name>
    <dbReference type="NCBI Taxonomy" id="1798391"/>
    <lineage>
        <taxon>Bacteria</taxon>
        <taxon>Candidatus Gottesmaniibacteriota</taxon>
    </lineage>
</organism>
<dbReference type="EMBL" id="MFJU01000035">
    <property type="protein sequence ID" value="OGG34183.1"/>
    <property type="molecule type" value="Genomic_DNA"/>
</dbReference>
<dbReference type="PANTHER" id="PTHR35004">
    <property type="entry name" value="TRANSPOSASE RV3428C-RELATED"/>
    <property type="match status" value="1"/>
</dbReference>
<dbReference type="GO" id="GO:0003676">
    <property type="term" value="F:nucleic acid binding"/>
    <property type="evidence" value="ECO:0007669"/>
    <property type="project" value="InterPro"/>
</dbReference>
<accession>A0A1F6BBK7</accession>
<dbReference type="PANTHER" id="PTHR35004:SF7">
    <property type="entry name" value="INTEGRASE PROTEIN"/>
    <property type="match status" value="1"/>
</dbReference>
<dbReference type="STRING" id="1798391.A2968_03345"/>
<name>A0A1F6BBK7_9BACT</name>
<dbReference type="Gene3D" id="3.30.420.10">
    <property type="entry name" value="Ribonuclease H-like superfamily/Ribonuclease H"/>
    <property type="match status" value="1"/>
</dbReference>
<dbReference type="InterPro" id="IPR001584">
    <property type="entry name" value="Integrase_cat-core"/>
</dbReference>
<dbReference type="Proteomes" id="UP000176228">
    <property type="component" value="Unassembled WGS sequence"/>
</dbReference>
<dbReference type="InterPro" id="IPR047797">
    <property type="entry name" value="ISNCY_transpos"/>
</dbReference>
<evidence type="ECO:0000313" key="2">
    <source>
        <dbReference type="EMBL" id="OGG34183.1"/>
    </source>
</evidence>
<sequence length="432" mass="49995">MKGYFTMSVKEADRIAIMDKLIEKRIKQKHAALQLNLSTRQIRRVMKIYKEEGKFGLIHKNRGRQGNRGITGAIKEEIISLISRKYPDFGPTLACEKLSALHGISYSDETIRKIMTEGNLWKAKNKRVKDIHPYRERRACLGELIQLDGSPHLWFEDRGPSCTLLAFIDDATSRIMDGMFVDYEGTFTLFEATEHYLSTHGKPLSFYVDKHSTFKINRQADVEEDLKDTQAQSQFSRAMNELSIEVIFANSPEAKGRVEKLFQTLQDRLVKEMRLKVIKSKEEGTRFFREVYIPFHNSKFAVVPAEKANLHKPLLATDDLSRIFTIRSKRMVTKDLVVRYKNTRYQLLPASGSRYTLRHAAVIVEENRKGKISFIYKDKTIAHKIAVKEIKQAKPVQVASSKDYKENRITIPDWDHPWRQMGRAQIALKNSL</sequence>
<evidence type="ECO:0000313" key="3">
    <source>
        <dbReference type="Proteomes" id="UP000176228"/>
    </source>
</evidence>
<dbReference type="Pfam" id="PF13565">
    <property type="entry name" value="HTH_32"/>
    <property type="match status" value="1"/>
</dbReference>
<dbReference type="PROSITE" id="PS50994">
    <property type="entry name" value="INTEGRASE"/>
    <property type="match status" value="1"/>
</dbReference>
<dbReference type="InterPro" id="IPR012337">
    <property type="entry name" value="RNaseH-like_sf"/>
</dbReference>
<reference evidence="2 3" key="1">
    <citation type="journal article" date="2016" name="Nat. Commun.">
        <title>Thousands of microbial genomes shed light on interconnected biogeochemical processes in an aquifer system.</title>
        <authorList>
            <person name="Anantharaman K."/>
            <person name="Brown C.T."/>
            <person name="Hug L.A."/>
            <person name="Sharon I."/>
            <person name="Castelle C.J."/>
            <person name="Probst A.J."/>
            <person name="Thomas B.C."/>
            <person name="Singh A."/>
            <person name="Wilkins M.J."/>
            <person name="Karaoz U."/>
            <person name="Brodie E.L."/>
            <person name="Williams K.H."/>
            <person name="Hubbard S.S."/>
            <person name="Banfield J.F."/>
        </authorList>
    </citation>
    <scope>NUCLEOTIDE SEQUENCE [LARGE SCALE GENOMIC DNA]</scope>
</reference>
<dbReference type="SUPFAM" id="SSF53098">
    <property type="entry name" value="Ribonuclease H-like"/>
    <property type="match status" value="1"/>
</dbReference>
<gene>
    <name evidence="2" type="ORF">A2968_03345</name>
</gene>
<dbReference type="GO" id="GO:0015074">
    <property type="term" value="P:DNA integration"/>
    <property type="evidence" value="ECO:0007669"/>
    <property type="project" value="InterPro"/>
</dbReference>
<proteinExistence type="predicted"/>
<dbReference type="SUPFAM" id="SSF46689">
    <property type="entry name" value="Homeodomain-like"/>
    <property type="match status" value="1"/>
</dbReference>